<feature type="non-terminal residue" evidence="1">
    <location>
        <position position="208"/>
    </location>
</feature>
<keyword evidence="2" id="KW-1185">Reference proteome</keyword>
<reference evidence="2" key="1">
    <citation type="submission" date="2017-09" db="EMBL/GenBank/DDBJ databases">
        <authorList>
            <person name="Zhang Y."/>
            <person name="Huang X."/>
            <person name="Liu J."/>
            <person name="Lu L."/>
            <person name="Peng K."/>
        </authorList>
    </citation>
    <scope>NUCLEOTIDE SEQUENCE [LARGE SCALE GENOMIC DNA]</scope>
    <source>
        <strain evidence="2">S-XJ-1</strain>
    </source>
</reference>
<dbReference type="AlphaFoldDB" id="A0A2A2WKE8"/>
<evidence type="ECO:0000313" key="2">
    <source>
        <dbReference type="Proteomes" id="UP000218810"/>
    </source>
</evidence>
<dbReference type="Proteomes" id="UP000218810">
    <property type="component" value="Unassembled WGS sequence"/>
</dbReference>
<comment type="caution">
    <text evidence="1">The sequence shown here is derived from an EMBL/GenBank/DDBJ whole genome shotgun (WGS) entry which is preliminary data.</text>
</comment>
<proteinExistence type="predicted"/>
<evidence type="ECO:0000313" key="1">
    <source>
        <dbReference type="EMBL" id="PAY21651.1"/>
    </source>
</evidence>
<name>A0A2A2WKE8_9ACTN</name>
<gene>
    <name evidence="1" type="ORF">CEY15_17885</name>
</gene>
<dbReference type="InterPro" id="IPR021804">
    <property type="entry name" value="DUF3375"/>
</dbReference>
<dbReference type="Pfam" id="PF11855">
    <property type="entry name" value="DUF3375"/>
    <property type="match status" value="1"/>
</dbReference>
<protein>
    <submittedName>
        <fullName evidence="1">Uncharacterized protein</fullName>
    </submittedName>
</protein>
<organism evidence="1 2">
    <name type="scientific">Dietzia natronolimnaea</name>
    <dbReference type="NCBI Taxonomy" id="161920"/>
    <lineage>
        <taxon>Bacteria</taxon>
        <taxon>Bacillati</taxon>
        <taxon>Actinomycetota</taxon>
        <taxon>Actinomycetes</taxon>
        <taxon>Mycobacteriales</taxon>
        <taxon>Dietziaceae</taxon>
        <taxon>Dietzia</taxon>
    </lineage>
</organism>
<dbReference type="EMBL" id="NTGA01000112">
    <property type="protein sequence ID" value="PAY21651.1"/>
    <property type="molecule type" value="Genomic_DNA"/>
</dbReference>
<sequence length="208" mass="23347">MIDSSDQGRSFQAFYDLLLSTSGQEELSMLLERLTGIDELGADRRLRTVHHGWAEAAERTQQTVRNISEQLRRFTDDQVWLENRRVLDLVRQIETSALQVREGELPDLGLELEETAVDVALPTDRPLFTARPAAEVNSLLDPVDTEEVDTSVLTDQVVVDPARLASRIRALIPVRGTARLEDIVTMYPLQHGAAEIVGYLALKDDDLE</sequence>
<accession>A0A2A2WKE8</accession>